<comment type="caution">
    <text evidence="1">The sequence shown here is derived from an EMBL/GenBank/DDBJ whole genome shotgun (WGS) entry which is preliminary data.</text>
</comment>
<evidence type="ECO:0000313" key="2">
    <source>
        <dbReference type="Proteomes" id="UP001241072"/>
    </source>
</evidence>
<sequence length="72" mass="7870">MSWSPFPFPSGTRVSIRRLLPDGMATDAVGWVHLSDDTHVVVATKRGLETIELAAIIAAKEVPPPPPPRERQ</sequence>
<evidence type="ECO:0008006" key="3">
    <source>
        <dbReference type="Google" id="ProtNLM"/>
    </source>
</evidence>
<keyword evidence="2" id="KW-1185">Reference proteome</keyword>
<dbReference type="Proteomes" id="UP001241072">
    <property type="component" value="Unassembled WGS sequence"/>
</dbReference>
<organism evidence="1 2">
    <name type="scientific">Antiquaquibacter soli</name>
    <dbReference type="NCBI Taxonomy" id="3064523"/>
    <lineage>
        <taxon>Bacteria</taxon>
        <taxon>Bacillati</taxon>
        <taxon>Actinomycetota</taxon>
        <taxon>Actinomycetes</taxon>
        <taxon>Micrococcales</taxon>
        <taxon>Microbacteriaceae</taxon>
        <taxon>Antiquaquibacter</taxon>
    </lineage>
</organism>
<gene>
    <name evidence="1" type="ORF">Q5716_08425</name>
</gene>
<evidence type="ECO:0000313" key="1">
    <source>
        <dbReference type="EMBL" id="MDO7882247.1"/>
    </source>
</evidence>
<accession>A0ABT9BPC1</accession>
<proteinExistence type="predicted"/>
<protein>
    <recommendedName>
        <fullName evidence="3">Ferrous iron transport protein A</fullName>
    </recommendedName>
</protein>
<reference evidence="1 2" key="1">
    <citation type="submission" date="2023-07" db="EMBL/GenBank/DDBJ databases">
        <title>Protaetiibacter sp. nov WY-16 isolated from soil.</title>
        <authorList>
            <person name="Liu B."/>
            <person name="Wan Y."/>
        </authorList>
    </citation>
    <scope>NUCLEOTIDE SEQUENCE [LARGE SCALE GENOMIC DNA]</scope>
    <source>
        <strain evidence="1 2">WY-16</strain>
    </source>
</reference>
<dbReference type="EMBL" id="JAUQUB010000001">
    <property type="protein sequence ID" value="MDO7882247.1"/>
    <property type="molecule type" value="Genomic_DNA"/>
</dbReference>
<name>A0ABT9BPC1_9MICO</name>